<dbReference type="SUPFAM" id="SSF111331">
    <property type="entry name" value="NAD kinase/diacylglycerol kinase-like"/>
    <property type="match status" value="1"/>
</dbReference>
<dbReference type="SMART" id="SM00046">
    <property type="entry name" value="DAGKc"/>
    <property type="match status" value="1"/>
</dbReference>
<evidence type="ECO:0000256" key="5">
    <source>
        <dbReference type="ARBA" id="ARBA00022777"/>
    </source>
</evidence>
<reference evidence="10" key="2">
    <citation type="submission" date="2020-09" db="EMBL/GenBank/DDBJ databases">
        <authorList>
            <person name="Sun Q."/>
            <person name="Zhou Y."/>
        </authorList>
    </citation>
    <scope>NUCLEOTIDE SEQUENCE</scope>
    <source>
        <strain evidence="10">CGMCC 4.3508</strain>
    </source>
</reference>
<comment type="caution">
    <text evidence="10">The sequence shown here is derived from an EMBL/GenBank/DDBJ whole genome shotgun (WGS) entry which is preliminary data.</text>
</comment>
<evidence type="ECO:0000256" key="1">
    <source>
        <dbReference type="ARBA" id="ARBA00001946"/>
    </source>
</evidence>
<keyword evidence="4" id="KW-0547">Nucleotide-binding</keyword>
<evidence type="ECO:0000256" key="8">
    <source>
        <dbReference type="ARBA" id="ARBA00023264"/>
    </source>
</evidence>
<dbReference type="RefSeq" id="WP_063000358.1">
    <property type="nucleotide sequence ID" value="NZ_BMMH01000016.1"/>
</dbReference>
<reference evidence="10" key="1">
    <citation type="journal article" date="2014" name="Int. J. Syst. Evol. Microbiol.">
        <title>Complete genome sequence of Corynebacterium casei LMG S-19264T (=DSM 44701T), isolated from a smear-ripened cheese.</title>
        <authorList>
            <consortium name="US DOE Joint Genome Institute (JGI-PGF)"/>
            <person name="Walter F."/>
            <person name="Albersmeier A."/>
            <person name="Kalinowski J."/>
            <person name="Ruckert C."/>
        </authorList>
    </citation>
    <scope>NUCLEOTIDE SEQUENCE</scope>
    <source>
        <strain evidence="10">CGMCC 4.3508</strain>
    </source>
</reference>
<comment type="similarity">
    <text evidence="2">Belongs to the diacylglycerol/lipid kinase family.</text>
</comment>
<dbReference type="PANTHER" id="PTHR12358">
    <property type="entry name" value="SPHINGOSINE KINASE"/>
    <property type="match status" value="1"/>
</dbReference>
<dbReference type="InterPro" id="IPR017438">
    <property type="entry name" value="ATP-NAD_kinase_N"/>
</dbReference>
<evidence type="ECO:0000259" key="9">
    <source>
        <dbReference type="PROSITE" id="PS50146"/>
    </source>
</evidence>
<dbReference type="Pfam" id="PF00781">
    <property type="entry name" value="DAGK_cat"/>
    <property type="match status" value="1"/>
</dbReference>
<evidence type="ECO:0000256" key="2">
    <source>
        <dbReference type="ARBA" id="ARBA00005983"/>
    </source>
</evidence>
<dbReference type="PROSITE" id="PS50146">
    <property type="entry name" value="DAGK"/>
    <property type="match status" value="1"/>
</dbReference>
<dbReference type="PANTHER" id="PTHR12358:SF106">
    <property type="entry name" value="LIPID KINASE YEGS"/>
    <property type="match status" value="1"/>
</dbReference>
<name>A0A917VWE0_9NOCA</name>
<dbReference type="Proteomes" id="UP000638263">
    <property type="component" value="Unassembled WGS sequence"/>
</dbReference>
<dbReference type="AlphaFoldDB" id="A0A917VWE0"/>
<comment type="cofactor">
    <cofactor evidence="1">
        <name>Mg(2+)</name>
        <dbReference type="ChEBI" id="CHEBI:18420"/>
    </cofactor>
</comment>
<organism evidence="10 11">
    <name type="scientific">Nocardia jinanensis</name>
    <dbReference type="NCBI Taxonomy" id="382504"/>
    <lineage>
        <taxon>Bacteria</taxon>
        <taxon>Bacillati</taxon>
        <taxon>Actinomycetota</taxon>
        <taxon>Actinomycetes</taxon>
        <taxon>Mycobacteriales</taxon>
        <taxon>Nocardiaceae</taxon>
        <taxon>Nocardia</taxon>
    </lineage>
</organism>
<keyword evidence="5 10" id="KW-0418">Kinase</keyword>
<accession>A0A917VWE0</accession>
<dbReference type="GO" id="GO:0005886">
    <property type="term" value="C:plasma membrane"/>
    <property type="evidence" value="ECO:0007669"/>
    <property type="project" value="TreeGrafter"/>
</dbReference>
<dbReference type="GO" id="GO:0008654">
    <property type="term" value="P:phospholipid biosynthetic process"/>
    <property type="evidence" value="ECO:0007669"/>
    <property type="project" value="UniProtKB-KW"/>
</dbReference>
<keyword evidence="11" id="KW-1185">Reference proteome</keyword>
<keyword evidence="7" id="KW-0443">Lipid metabolism</keyword>
<dbReference type="GO" id="GO:0005524">
    <property type="term" value="F:ATP binding"/>
    <property type="evidence" value="ECO:0007669"/>
    <property type="project" value="UniProtKB-KW"/>
</dbReference>
<dbReference type="InterPro" id="IPR045540">
    <property type="entry name" value="YegS/DAGK_C"/>
</dbReference>
<evidence type="ECO:0000256" key="3">
    <source>
        <dbReference type="ARBA" id="ARBA00022679"/>
    </source>
</evidence>
<feature type="domain" description="DAGKc" evidence="9">
    <location>
        <begin position="10"/>
        <end position="140"/>
    </location>
</feature>
<dbReference type="GO" id="GO:0004143">
    <property type="term" value="F:ATP-dependent diacylglycerol kinase activity"/>
    <property type="evidence" value="ECO:0007669"/>
    <property type="project" value="TreeGrafter"/>
</dbReference>
<sequence length="308" mass="32102">MTRRNAADSREVRTVAVVTNPASGQGRAREAARTVVDRLSSAGIEVVEIHAPSAARTREQVREVVRGAPDAVVCVGGDGLVNTILDPLAHSGVPLALVPAGTGNDLARELGIADEPGHAAELVRSGRSRTIDLGRLEPAGHDPMWFATVACTGFDARVTLRANRMRYPRGRSRYTFAAVAEIAHGIAVPYRIALDGPSAEVITTDALLVAVGNTTTYGGGMLICPDARCDDGLLDVTVVGKVSHLEMLRILPALSAGKRIEHPAVAQYRAESLSLSAPGAPATADGEPAGRLPLTARAEPGALTVLTP</sequence>
<evidence type="ECO:0000256" key="7">
    <source>
        <dbReference type="ARBA" id="ARBA00023209"/>
    </source>
</evidence>
<evidence type="ECO:0000256" key="4">
    <source>
        <dbReference type="ARBA" id="ARBA00022741"/>
    </source>
</evidence>
<keyword evidence="3" id="KW-0808">Transferase</keyword>
<dbReference type="InterPro" id="IPR016064">
    <property type="entry name" value="NAD/diacylglycerol_kinase_sf"/>
</dbReference>
<protein>
    <submittedName>
        <fullName evidence="10">Diacylglycerol kinase</fullName>
    </submittedName>
</protein>
<evidence type="ECO:0000313" key="10">
    <source>
        <dbReference type="EMBL" id="GGL34592.1"/>
    </source>
</evidence>
<dbReference type="Gene3D" id="2.60.200.40">
    <property type="match status" value="1"/>
</dbReference>
<keyword evidence="7" id="KW-0444">Lipid biosynthesis</keyword>
<keyword evidence="8" id="KW-1208">Phospholipid metabolism</keyword>
<dbReference type="Gene3D" id="3.40.50.10330">
    <property type="entry name" value="Probable inorganic polyphosphate/atp-NAD kinase, domain 1"/>
    <property type="match status" value="1"/>
</dbReference>
<dbReference type="InterPro" id="IPR001206">
    <property type="entry name" value="Diacylglycerol_kinase_cat_dom"/>
</dbReference>
<proteinExistence type="inferred from homology"/>
<gene>
    <name evidence="10" type="ORF">GCM10011588_56680</name>
</gene>
<evidence type="ECO:0000256" key="6">
    <source>
        <dbReference type="ARBA" id="ARBA00022840"/>
    </source>
</evidence>
<dbReference type="Pfam" id="PF19279">
    <property type="entry name" value="YegS_C"/>
    <property type="match status" value="1"/>
</dbReference>
<dbReference type="EMBL" id="BMMH01000016">
    <property type="protein sequence ID" value="GGL34592.1"/>
    <property type="molecule type" value="Genomic_DNA"/>
</dbReference>
<keyword evidence="6" id="KW-0067">ATP-binding</keyword>
<keyword evidence="7" id="KW-0594">Phospholipid biosynthesis</keyword>
<dbReference type="InterPro" id="IPR050187">
    <property type="entry name" value="Lipid_Phosphate_FormReg"/>
</dbReference>
<evidence type="ECO:0000313" key="11">
    <source>
        <dbReference type="Proteomes" id="UP000638263"/>
    </source>
</evidence>